<protein>
    <submittedName>
        <fullName evidence="2">Uncharacterized protein</fullName>
    </submittedName>
</protein>
<keyword evidence="3" id="KW-1185">Reference proteome</keyword>
<evidence type="ECO:0000313" key="2">
    <source>
        <dbReference type="EMBL" id="SIO19520.1"/>
    </source>
</evidence>
<keyword evidence="1" id="KW-0812">Transmembrane</keyword>
<evidence type="ECO:0000313" key="3">
    <source>
        <dbReference type="Proteomes" id="UP000184694"/>
    </source>
</evidence>
<feature type="transmembrane region" description="Helical" evidence="1">
    <location>
        <begin position="12"/>
        <end position="29"/>
    </location>
</feature>
<dbReference type="AlphaFoldDB" id="A0A1N6HID1"/>
<accession>A0A1N6HID1</accession>
<dbReference type="Proteomes" id="UP000184694">
    <property type="component" value="Unassembled WGS sequence"/>
</dbReference>
<sequence>MLLGLGSIETALPYWLCILSTIGCIAYGIKNWNNAGEPDTVTAEVELIVQDSTDN</sequence>
<organism evidence="2 3">
    <name type="scientific">Halodesulfovibrio marinisediminis DSM 17456</name>
    <dbReference type="NCBI Taxonomy" id="1121457"/>
    <lineage>
        <taxon>Bacteria</taxon>
        <taxon>Pseudomonadati</taxon>
        <taxon>Thermodesulfobacteriota</taxon>
        <taxon>Desulfovibrionia</taxon>
        <taxon>Desulfovibrionales</taxon>
        <taxon>Desulfovibrionaceae</taxon>
        <taxon>Halodesulfovibrio</taxon>
    </lineage>
</organism>
<dbReference type="EMBL" id="FSRG01000005">
    <property type="protein sequence ID" value="SIO19520.1"/>
    <property type="molecule type" value="Genomic_DNA"/>
</dbReference>
<reference evidence="3" key="1">
    <citation type="submission" date="2016-11" db="EMBL/GenBank/DDBJ databases">
        <authorList>
            <person name="Varghese N."/>
            <person name="Submissions S."/>
        </authorList>
    </citation>
    <scope>NUCLEOTIDE SEQUENCE [LARGE SCALE GENOMIC DNA]</scope>
    <source>
        <strain evidence="3">DSM 17456</strain>
    </source>
</reference>
<evidence type="ECO:0000256" key="1">
    <source>
        <dbReference type="SAM" id="Phobius"/>
    </source>
</evidence>
<dbReference type="NCBIfam" id="NF045580">
    <property type="entry name" value="symport_access"/>
    <property type="match status" value="1"/>
</dbReference>
<dbReference type="RefSeq" id="WP_175566023.1">
    <property type="nucleotide sequence ID" value="NZ_FSRG01000005.1"/>
</dbReference>
<proteinExistence type="predicted"/>
<keyword evidence="1" id="KW-0472">Membrane</keyword>
<name>A0A1N6HID1_9BACT</name>
<gene>
    <name evidence="2" type="ORF">SAMN02745161_2227</name>
</gene>
<dbReference type="InterPro" id="IPR054615">
    <property type="entry name" value="Symport_access"/>
</dbReference>
<keyword evidence="1" id="KW-1133">Transmembrane helix</keyword>
<dbReference type="STRING" id="1121457.SAMN02745161_2227"/>